<dbReference type="RefSeq" id="WP_193082500.1">
    <property type="nucleotide sequence ID" value="NZ_CP045201.1"/>
</dbReference>
<keyword evidence="6" id="KW-0472">Membrane</keyword>
<keyword evidence="4" id="KW-0443">Lipid metabolism</keyword>
<keyword evidence="6" id="KW-1133">Transmembrane helix</keyword>
<evidence type="ECO:0000256" key="4">
    <source>
        <dbReference type="ARBA" id="ARBA00023098"/>
    </source>
</evidence>
<keyword evidence="2" id="KW-0444">Lipid biosynthesis</keyword>
<feature type="domain" description="Phospholipid/glycerol acyltransferase" evidence="7">
    <location>
        <begin position="91"/>
        <end position="206"/>
    </location>
</feature>
<evidence type="ECO:0000256" key="3">
    <source>
        <dbReference type="ARBA" id="ARBA00022679"/>
    </source>
</evidence>
<dbReference type="EMBL" id="CP045201">
    <property type="protein sequence ID" value="QOL80186.1"/>
    <property type="molecule type" value="Genomic_DNA"/>
</dbReference>
<name>A0A7L9WLC3_9RHOB</name>
<evidence type="ECO:0000313" key="9">
    <source>
        <dbReference type="Proteomes" id="UP000594118"/>
    </source>
</evidence>
<evidence type="ECO:0000259" key="7">
    <source>
        <dbReference type="SMART" id="SM00563"/>
    </source>
</evidence>
<protein>
    <submittedName>
        <fullName evidence="8">1-acyl-sn-glycerol-3-phosphate acyltransferase</fullName>
    </submittedName>
</protein>
<reference evidence="8 9" key="1">
    <citation type="submission" date="2019-10" db="EMBL/GenBank/DDBJ databases">
        <title>Pseudopuniceibacterium sp. HQ09 islated from Antarctica.</title>
        <authorList>
            <person name="Liao L."/>
            <person name="Su S."/>
            <person name="Chen B."/>
            <person name="Yu Y."/>
        </authorList>
    </citation>
    <scope>NUCLEOTIDE SEQUENCE [LARGE SCALE GENOMIC DNA]</scope>
    <source>
        <strain evidence="8 9">HQ09</strain>
    </source>
</reference>
<dbReference type="PANTHER" id="PTHR10434">
    <property type="entry name" value="1-ACYL-SN-GLYCEROL-3-PHOSPHATE ACYLTRANSFERASE"/>
    <property type="match status" value="1"/>
</dbReference>
<gene>
    <name evidence="8" type="ORF">F3W81_04720</name>
</gene>
<dbReference type="SMART" id="SM00563">
    <property type="entry name" value="PlsC"/>
    <property type="match status" value="1"/>
</dbReference>
<evidence type="ECO:0000256" key="2">
    <source>
        <dbReference type="ARBA" id="ARBA00022516"/>
    </source>
</evidence>
<dbReference type="CDD" id="cd07989">
    <property type="entry name" value="LPLAT_AGPAT-like"/>
    <property type="match status" value="1"/>
</dbReference>
<dbReference type="GO" id="GO:0006654">
    <property type="term" value="P:phosphatidic acid biosynthetic process"/>
    <property type="evidence" value="ECO:0007669"/>
    <property type="project" value="TreeGrafter"/>
</dbReference>
<keyword evidence="3 8" id="KW-0808">Transferase</keyword>
<feature type="transmembrane region" description="Helical" evidence="6">
    <location>
        <begin position="20"/>
        <end position="46"/>
    </location>
</feature>
<evidence type="ECO:0000313" key="8">
    <source>
        <dbReference type="EMBL" id="QOL80186.1"/>
    </source>
</evidence>
<dbReference type="AlphaFoldDB" id="A0A7L9WLC3"/>
<dbReference type="InterPro" id="IPR002123">
    <property type="entry name" value="Plipid/glycerol_acylTrfase"/>
</dbReference>
<organism evidence="8 9">
    <name type="scientific">Pseudooceanicola spongiae</name>
    <dbReference type="NCBI Taxonomy" id="2613965"/>
    <lineage>
        <taxon>Bacteria</taxon>
        <taxon>Pseudomonadati</taxon>
        <taxon>Pseudomonadota</taxon>
        <taxon>Alphaproteobacteria</taxon>
        <taxon>Rhodobacterales</taxon>
        <taxon>Paracoccaceae</taxon>
        <taxon>Pseudooceanicola</taxon>
    </lineage>
</organism>
<evidence type="ECO:0000256" key="5">
    <source>
        <dbReference type="ARBA" id="ARBA00023315"/>
    </source>
</evidence>
<keyword evidence="5 8" id="KW-0012">Acyltransferase</keyword>
<dbReference type="GO" id="GO:0003841">
    <property type="term" value="F:1-acylglycerol-3-phosphate O-acyltransferase activity"/>
    <property type="evidence" value="ECO:0007669"/>
    <property type="project" value="TreeGrafter"/>
</dbReference>
<accession>A0A7L9WLC3</accession>
<keyword evidence="6" id="KW-0812">Transmembrane</keyword>
<dbReference type="KEGG" id="pshq:F3W81_04720"/>
<dbReference type="Proteomes" id="UP000594118">
    <property type="component" value="Chromosome"/>
</dbReference>
<proteinExistence type="predicted"/>
<sequence>MSDTWRSESPPPPEPRLDRLGWVIFVLRAIPFALTCLIGFVLLVLVRLVERQIWGGNRPLSRYLQQGVCKAFFAISGIRLRYSGLPMTGAGAVVANHSSWIDIFTLSAPMRVVFVSKAEVRSWPGIGLLARATGTVFINRDRREAKAQQNVFLDRLLAGDKLLFFPEGTSTDGRRVLPFKATLFGPFFDAALRDRLKIQPVTVIYRAAKGAAPGFYGWWGDMEFGSHLSKVLGARRQGMVEVIYHEPLSVSDFANRKALARACEEAVRGGMPWDYQINR</sequence>
<evidence type="ECO:0000256" key="1">
    <source>
        <dbReference type="ARBA" id="ARBA00005189"/>
    </source>
</evidence>
<dbReference type="Pfam" id="PF01553">
    <property type="entry name" value="Acyltransferase"/>
    <property type="match status" value="1"/>
</dbReference>
<comment type="pathway">
    <text evidence="1">Lipid metabolism.</text>
</comment>
<dbReference type="SUPFAM" id="SSF69593">
    <property type="entry name" value="Glycerol-3-phosphate (1)-acyltransferase"/>
    <property type="match status" value="1"/>
</dbReference>
<dbReference type="PANTHER" id="PTHR10434:SF64">
    <property type="entry name" value="1-ACYL-SN-GLYCEROL-3-PHOSPHATE ACYLTRANSFERASE-RELATED"/>
    <property type="match status" value="1"/>
</dbReference>
<keyword evidence="9" id="KW-1185">Reference proteome</keyword>
<evidence type="ECO:0000256" key="6">
    <source>
        <dbReference type="SAM" id="Phobius"/>
    </source>
</evidence>